<feature type="transmembrane region" description="Helical" evidence="11">
    <location>
        <begin position="284"/>
        <end position="304"/>
    </location>
</feature>
<evidence type="ECO:0000256" key="10">
    <source>
        <dbReference type="SAM" id="Coils"/>
    </source>
</evidence>
<dbReference type="OrthoDB" id="508119at2759"/>
<evidence type="ECO:0000259" key="12">
    <source>
        <dbReference type="PROSITE" id="PS50850"/>
    </source>
</evidence>
<dbReference type="GO" id="GO:0016020">
    <property type="term" value="C:membrane"/>
    <property type="evidence" value="ECO:0007669"/>
    <property type="project" value="UniProtKB-SubCell"/>
</dbReference>
<evidence type="ECO:0000256" key="11">
    <source>
        <dbReference type="SAM" id="Phobius"/>
    </source>
</evidence>
<evidence type="ECO:0000256" key="5">
    <source>
        <dbReference type="ARBA" id="ARBA00022911"/>
    </source>
</evidence>
<keyword evidence="14" id="KW-1185">Reference proteome</keyword>
<feature type="coiled-coil region" evidence="10">
    <location>
        <begin position="499"/>
        <end position="526"/>
    </location>
</feature>
<feature type="transmembrane region" description="Helical" evidence="11">
    <location>
        <begin position="125"/>
        <end position="148"/>
    </location>
</feature>
<protein>
    <recommendedName>
        <fullName evidence="8">Quinate transporter</fullName>
    </recommendedName>
</protein>
<evidence type="ECO:0000256" key="7">
    <source>
        <dbReference type="ARBA" id="ARBA00023136"/>
    </source>
</evidence>
<evidence type="ECO:0000256" key="4">
    <source>
        <dbReference type="ARBA" id="ARBA00022692"/>
    </source>
</evidence>
<dbReference type="EMBL" id="KV460212">
    <property type="protein sequence ID" value="OBT99410.1"/>
    <property type="molecule type" value="Genomic_DNA"/>
</dbReference>
<feature type="transmembrane region" description="Helical" evidence="11">
    <location>
        <begin position="98"/>
        <end position="119"/>
    </location>
</feature>
<dbReference type="InterPro" id="IPR003663">
    <property type="entry name" value="Sugar/inositol_transpt"/>
</dbReference>
<accession>A0A1B8GUD5</accession>
<dbReference type="GO" id="GO:0005351">
    <property type="term" value="F:carbohydrate:proton symporter activity"/>
    <property type="evidence" value="ECO:0007669"/>
    <property type="project" value="TreeGrafter"/>
</dbReference>
<comment type="subcellular location">
    <subcellularLocation>
        <location evidence="1">Membrane</location>
        <topology evidence="1">Multi-pass membrane protein</topology>
    </subcellularLocation>
</comment>
<dbReference type="PRINTS" id="PR00171">
    <property type="entry name" value="SUGRTRNSPORT"/>
</dbReference>
<evidence type="ECO:0000256" key="2">
    <source>
        <dbReference type="ARBA" id="ARBA00010992"/>
    </source>
</evidence>
<keyword evidence="6 11" id="KW-1133">Transmembrane helix</keyword>
<feature type="transmembrane region" description="Helical" evidence="11">
    <location>
        <begin position="324"/>
        <end position="345"/>
    </location>
</feature>
<evidence type="ECO:0000256" key="8">
    <source>
        <dbReference type="ARBA" id="ARBA00043213"/>
    </source>
</evidence>
<feature type="transmembrane region" description="Helical" evidence="11">
    <location>
        <begin position="386"/>
        <end position="405"/>
    </location>
</feature>
<dbReference type="PROSITE" id="PS00216">
    <property type="entry name" value="SUGAR_TRANSPORT_1"/>
    <property type="match status" value="1"/>
</dbReference>
<evidence type="ECO:0000256" key="6">
    <source>
        <dbReference type="ARBA" id="ARBA00022989"/>
    </source>
</evidence>
<keyword evidence="10" id="KW-0175">Coiled coil</keyword>
<feature type="transmembrane region" description="Helical" evidence="11">
    <location>
        <begin position="354"/>
        <end position="374"/>
    </location>
</feature>
<dbReference type="PANTHER" id="PTHR48022">
    <property type="entry name" value="PLASTIDIC GLUCOSE TRANSPORTER 4"/>
    <property type="match status" value="1"/>
</dbReference>
<feature type="transmembrane region" description="Helical" evidence="11">
    <location>
        <begin position="193"/>
        <end position="214"/>
    </location>
</feature>
<comment type="similarity">
    <text evidence="2 9">Belongs to the major facilitator superfamily. Sugar transporter (TC 2.A.1.1) family.</text>
</comment>
<dbReference type="Gene3D" id="1.20.1250.20">
    <property type="entry name" value="MFS general substrate transporter like domains"/>
    <property type="match status" value="1"/>
</dbReference>
<reference evidence="13 14" key="1">
    <citation type="submission" date="2016-03" db="EMBL/GenBank/DDBJ databases">
        <title>Comparative genomics of Pseudogymnoascus destructans, the fungus causing white-nose syndrome of bats.</title>
        <authorList>
            <person name="Palmer J.M."/>
            <person name="Drees K.P."/>
            <person name="Foster J.T."/>
            <person name="Lindner D.L."/>
        </authorList>
    </citation>
    <scope>NUCLEOTIDE SEQUENCE [LARGE SCALE GENOMIC DNA]</scope>
    <source>
        <strain evidence="13 14">UAMH 10579</strain>
    </source>
</reference>
<evidence type="ECO:0000313" key="14">
    <source>
        <dbReference type="Proteomes" id="UP000091956"/>
    </source>
</evidence>
<organism evidence="13 14">
    <name type="scientific">Pseudogymnoascus verrucosus</name>
    <dbReference type="NCBI Taxonomy" id="342668"/>
    <lineage>
        <taxon>Eukaryota</taxon>
        <taxon>Fungi</taxon>
        <taxon>Dikarya</taxon>
        <taxon>Ascomycota</taxon>
        <taxon>Pezizomycotina</taxon>
        <taxon>Leotiomycetes</taxon>
        <taxon>Thelebolales</taxon>
        <taxon>Thelebolaceae</taxon>
        <taxon>Pseudogymnoascus</taxon>
    </lineage>
</organism>
<dbReference type="SUPFAM" id="SSF103473">
    <property type="entry name" value="MFS general substrate transporter"/>
    <property type="match status" value="1"/>
</dbReference>
<dbReference type="PROSITE" id="PS00217">
    <property type="entry name" value="SUGAR_TRANSPORT_2"/>
    <property type="match status" value="1"/>
</dbReference>
<dbReference type="FunFam" id="1.20.1250.20:FF:000026">
    <property type="entry name" value="MFS quinate transporter QutD"/>
    <property type="match status" value="1"/>
</dbReference>
<dbReference type="Pfam" id="PF00083">
    <property type="entry name" value="Sugar_tr"/>
    <property type="match status" value="1"/>
</dbReference>
<evidence type="ECO:0000256" key="3">
    <source>
        <dbReference type="ARBA" id="ARBA00022448"/>
    </source>
</evidence>
<feature type="transmembrane region" description="Helical" evidence="11">
    <location>
        <begin position="21"/>
        <end position="48"/>
    </location>
</feature>
<evidence type="ECO:0000256" key="9">
    <source>
        <dbReference type="RuleBase" id="RU003346"/>
    </source>
</evidence>
<feature type="transmembrane region" description="Helical" evidence="11">
    <location>
        <begin position="68"/>
        <end position="91"/>
    </location>
</feature>
<dbReference type="Proteomes" id="UP000091956">
    <property type="component" value="Unassembled WGS sequence"/>
</dbReference>
<keyword evidence="5" id="KW-0672">Quinate metabolism</keyword>
<dbReference type="PANTHER" id="PTHR48022:SF34">
    <property type="entry name" value="MAJOR FACILITATOR SUPERFAMILY (MFS) PROFILE DOMAIN-CONTAINING PROTEIN-RELATED"/>
    <property type="match status" value="1"/>
</dbReference>
<dbReference type="AlphaFoldDB" id="A0A1B8GUD5"/>
<feature type="domain" description="Major facilitator superfamily (MFS) profile" evidence="12">
    <location>
        <begin position="24"/>
        <end position="481"/>
    </location>
</feature>
<keyword evidence="4 11" id="KW-0812">Transmembrane</keyword>
<dbReference type="InterPro" id="IPR050360">
    <property type="entry name" value="MFS_Sugar_Transporters"/>
</dbReference>
<reference evidence="14" key="2">
    <citation type="journal article" date="2018" name="Nat. Commun.">
        <title>Extreme sensitivity to ultraviolet light in the fungal pathogen causing white-nose syndrome of bats.</title>
        <authorList>
            <person name="Palmer J.M."/>
            <person name="Drees K.P."/>
            <person name="Foster J.T."/>
            <person name="Lindner D.L."/>
        </authorList>
    </citation>
    <scope>NUCLEOTIDE SEQUENCE [LARGE SCALE GENOMIC DNA]</scope>
    <source>
        <strain evidence="14">UAMH 10579</strain>
    </source>
</reference>
<sequence>MGILTLREDRPTPPAVYNWRVYFCATVAAFCAVMIGYDSAFIGGTIALPSFKEEFNWQQYNKSQSDTVSANIVSTYQAGAFFGAFGAYVVGHYWGRKIGLQIFGAIFILGCGLMLGANGSRGLGLIYAGRALAGVGVGGASNLTPIYISELSPPAIRGRLVGLYELGWQVGGLVGFWINYGVLNTMPASHEQWIVPFAIQLVPAGIMFFGLFFIKESPRWLLGRGQRELALRNLCWIRNLDSKDIYIIEEVSAMDTALDHQTATVGLGFWQPFKVLGRDKKVQYRFFLGTALFFWQNASGINAINYYSPVVFKSIGIVGTNTGLFTTGIFGVIKTVFTFVWLLFLIDKMGRRDLLMYGAFGGSLCLWYVGAYIAVADPANHPTPQLSSGGISAMFFFYLWTAFYTPSWNGTPWVYNSEMFPQDVRTLGQACAAGSNWFWNFIVSRFTPQAFTAMGYGFYFFFASLMLFSVVFVWFLLPETKGVPLESMDRLFSKDLEPRKAHKVVMAELENEVEQFRQNLEGSNIDIMKDKGITHVEEV</sequence>
<dbReference type="InterPro" id="IPR036259">
    <property type="entry name" value="MFS_trans_sf"/>
</dbReference>
<feature type="transmembrane region" description="Helical" evidence="11">
    <location>
        <begin position="456"/>
        <end position="477"/>
    </location>
</feature>
<dbReference type="InterPro" id="IPR005828">
    <property type="entry name" value="MFS_sugar_transport-like"/>
</dbReference>
<evidence type="ECO:0000256" key="1">
    <source>
        <dbReference type="ARBA" id="ARBA00004141"/>
    </source>
</evidence>
<dbReference type="InterPro" id="IPR020846">
    <property type="entry name" value="MFS_dom"/>
</dbReference>
<gene>
    <name evidence="13" type="ORF">VE01_02941</name>
</gene>
<name>A0A1B8GUD5_9PEZI</name>
<dbReference type="GeneID" id="28836327"/>
<dbReference type="NCBIfam" id="TIGR00879">
    <property type="entry name" value="SP"/>
    <property type="match status" value="1"/>
</dbReference>
<keyword evidence="7 11" id="KW-0472">Membrane</keyword>
<feature type="transmembrane region" description="Helical" evidence="11">
    <location>
        <begin position="160"/>
        <end position="181"/>
    </location>
</feature>
<dbReference type="PROSITE" id="PS50850">
    <property type="entry name" value="MFS"/>
    <property type="match status" value="1"/>
</dbReference>
<dbReference type="RefSeq" id="XP_018133143.1">
    <property type="nucleotide sequence ID" value="XM_018272445.2"/>
</dbReference>
<evidence type="ECO:0000313" key="13">
    <source>
        <dbReference type="EMBL" id="OBT99410.1"/>
    </source>
</evidence>
<dbReference type="InterPro" id="IPR005829">
    <property type="entry name" value="Sugar_transporter_CS"/>
</dbReference>
<keyword evidence="3 9" id="KW-0813">Transport</keyword>
<proteinExistence type="inferred from homology"/>